<evidence type="ECO:0000313" key="1">
    <source>
        <dbReference type="EMBL" id="KRX46619.1"/>
    </source>
</evidence>
<dbReference type="AlphaFoldDB" id="A0A0V0U665"/>
<dbReference type="EMBL" id="JYDJ01000055">
    <property type="protein sequence ID" value="KRX46619.1"/>
    <property type="molecule type" value="Genomic_DNA"/>
</dbReference>
<name>A0A0V0U665_9BILA</name>
<dbReference type="Proteomes" id="UP000055048">
    <property type="component" value="Unassembled WGS sequence"/>
</dbReference>
<organism evidence="1 2">
    <name type="scientific">Trichinella murrelli</name>
    <dbReference type="NCBI Taxonomy" id="144512"/>
    <lineage>
        <taxon>Eukaryota</taxon>
        <taxon>Metazoa</taxon>
        <taxon>Ecdysozoa</taxon>
        <taxon>Nematoda</taxon>
        <taxon>Enoplea</taxon>
        <taxon>Dorylaimia</taxon>
        <taxon>Trichinellida</taxon>
        <taxon>Trichinellidae</taxon>
        <taxon>Trichinella</taxon>
    </lineage>
</organism>
<reference evidence="1 2" key="1">
    <citation type="submission" date="2015-01" db="EMBL/GenBank/DDBJ databases">
        <title>Evolution of Trichinella species and genotypes.</title>
        <authorList>
            <person name="Korhonen P.K."/>
            <person name="Edoardo P."/>
            <person name="Giuseppe L.R."/>
            <person name="Gasser R.B."/>
        </authorList>
    </citation>
    <scope>NUCLEOTIDE SEQUENCE [LARGE SCALE GENOMIC DNA]</scope>
    <source>
        <strain evidence="1">ISS417</strain>
    </source>
</reference>
<keyword evidence="2" id="KW-1185">Reference proteome</keyword>
<dbReference type="OrthoDB" id="5928074at2759"/>
<comment type="caution">
    <text evidence="1">The sequence shown here is derived from an EMBL/GenBank/DDBJ whole genome shotgun (WGS) entry which is preliminary data.</text>
</comment>
<proteinExistence type="predicted"/>
<gene>
    <name evidence="1" type="ORF">T05_5368</name>
</gene>
<sequence length="207" mass="23818">MTPQDIDIIETKQSYSRIHSHRKMHRSNALSKLSRRNRLLMLRLRTQNTATLTCCRLCSILLSGKIAALPLKQSNCQVGIVGNAYIDLTKEERQYRWYGERLERPLPYLKNFMPLLLMWKATFIDNVSQKCSSEITDNLSFIIIFTVASFLRMMTAQDIDITLKHITETKDSSAAPKAQHLRVAVCRWSFVILLAVHSKVLPLTLLL</sequence>
<evidence type="ECO:0000313" key="2">
    <source>
        <dbReference type="Proteomes" id="UP000055048"/>
    </source>
</evidence>
<protein>
    <submittedName>
        <fullName evidence="1">Uncharacterized protein</fullName>
    </submittedName>
</protein>
<accession>A0A0V0U665</accession>